<evidence type="ECO:0000313" key="6">
    <source>
        <dbReference type="Proteomes" id="UP000075737"/>
    </source>
</evidence>
<gene>
    <name evidence="5" type="ORF">ATZ99_01110</name>
</gene>
<dbReference type="RefSeq" id="WP_068747309.1">
    <property type="nucleotide sequence ID" value="NZ_LOHZ01000015.1"/>
</dbReference>
<dbReference type="PANTHER" id="PTHR42796:SF4">
    <property type="entry name" value="FUMARYLACETOACETATE HYDROLASE DOMAIN-CONTAINING PROTEIN 2A"/>
    <property type="match status" value="1"/>
</dbReference>
<dbReference type="Proteomes" id="UP000075737">
    <property type="component" value="Unassembled WGS sequence"/>
</dbReference>
<comment type="caution">
    <text evidence="5">The sequence shown here is derived from an EMBL/GenBank/DDBJ whole genome shotgun (WGS) entry which is preliminary data.</text>
</comment>
<evidence type="ECO:0000256" key="1">
    <source>
        <dbReference type="ARBA" id="ARBA00010211"/>
    </source>
</evidence>
<evidence type="ECO:0000256" key="2">
    <source>
        <dbReference type="ARBA" id="ARBA00022723"/>
    </source>
</evidence>
<dbReference type="AlphaFoldDB" id="A0A162MZK7"/>
<dbReference type="PATRIC" id="fig|520767.4.peg.118"/>
<comment type="similarity">
    <text evidence="1">Belongs to the FAH family.</text>
</comment>
<dbReference type="InterPro" id="IPR018833">
    <property type="entry name" value="Rv2993c-like_N"/>
</dbReference>
<protein>
    <submittedName>
        <fullName evidence="5">Ureidoglycolate lyase</fullName>
        <ecNumber evidence="5">4.3.2.3</ecNumber>
    </submittedName>
</protein>
<evidence type="ECO:0000313" key="5">
    <source>
        <dbReference type="EMBL" id="KYO68602.1"/>
    </source>
</evidence>
<name>A0A162MZK7_9FIRM</name>
<keyword evidence="2" id="KW-0479">Metal-binding</keyword>
<evidence type="ECO:0000259" key="3">
    <source>
        <dbReference type="Pfam" id="PF01557"/>
    </source>
</evidence>
<feature type="domain" description="Fumarylacetoacetase-like C-terminal" evidence="3">
    <location>
        <begin position="55"/>
        <end position="249"/>
    </location>
</feature>
<dbReference type="Gene3D" id="2.30.30.370">
    <property type="entry name" value="FAH"/>
    <property type="match status" value="1"/>
</dbReference>
<feature type="domain" description="Rv2993c-like N-terminal" evidence="4">
    <location>
        <begin position="1"/>
        <end position="50"/>
    </location>
</feature>
<proteinExistence type="inferred from homology"/>
<dbReference type="OrthoDB" id="9805307at2"/>
<dbReference type="GO" id="GO:0046872">
    <property type="term" value="F:metal ion binding"/>
    <property type="evidence" value="ECO:0007669"/>
    <property type="project" value="UniProtKB-KW"/>
</dbReference>
<dbReference type="Pfam" id="PF10370">
    <property type="entry name" value="Rv2993c-like_N"/>
    <property type="match status" value="1"/>
</dbReference>
<keyword evidence="5" id="KW-0456">Lyase</keyword>
<dbReference type="GO" id="GO:0019752">
    <property type="term" value="P:carboxylic acid metabolic process"/>
    <property type="evidence" value="ECO:0007669"/>
    <property type="project" value="UniProtKB-ARBA"/>
</dbReference>
<accession>A0A162MZK7</accession>
<dbReference type="FunFam" id="3.90.850.10:FF:000002">
    <property type="entry name" value="2-hydroxyhepta-2,4-diene-1,7-dioate isomerase"/>
    <property type="match status" value="1"/>
</dbReference>
<organism evidence="5 6">
    <name type="scientific">Thermovenabulum gondwanense</name>
    <dbReference type="NCBI Taxonomy" id="520767"/>
    <lineage>
        <taxon>Bacteria</taxon>
        <taxon>Bacillati</taxon>
        <taxon>Bacillota</taxon>
        <taxon>Clostridia</taxon>
        <taxon>Thermosediminibacterales</taxon>
        <taxon>Thermosediminibacteraceae</taxon>
        <taxon>Thermovenabulum</taxon>
    </lineage>
</organism>
<dbReference type="SUPFAM" id="SSF56529">
    <property type="entry name" value="FAH"/>
    <property type="match status" value="1"/>
</dbReference>
<dbReference type="Gene3D" id="3.90.850.10">
    <property type="entry name" value="Fumarylacetoacetase-like, C-terminal domain"/>
    <property type="match status" value="1"/>
</dbReference>
<dbReference type="STRING" id="520767.ATZ99_01110"/>
<dbReference type="GO" id="GO:0050385">
    <property type="term" value="F:ureidoglycolate lyase activity"/>
    <property type="evidence" value="ECO:0007669"/>
    <property type="project" value="UniProtKB-EC"/>
</dbReference>
<dbReference type="EMBL" id="LOHZ01000015">
    <property type="protein sequence ID" value="KYO68602.1"/>
    <property type="molecule type" value="Genomic_DNA"/>
</dbReference>
<dbReference type="GO" id="GO:0016853">
    <property type="term" value="F:isomerase activity"/>
    <property type="evidence" value="ECO:0007669"/>
    <property type="project" value="UniProtKB-ARBA"/>
</dbReference>
<keyword evidence="6" id="KW-1185">Reference proteome</keyword>
<dbReference type="InterPro" id="IPR036663">
    <property type="entry name" value="Fumarylacetoacetase_C_sf"/>
</dbReference>
<dbReference type="PANTHER" id="PTHR42796">
    <property type="entry name" value="FUMARYLACETOACETATE HYDROLASE DOMAIN-CONTAINING PROTEIN 2A-RELATED"/>
    <property type="match status" value="1"/>
</dbReference>
<reference evidence="5 6" key="1">
    <citation type="submission" date="2015-12" db="EMBL/GenBank/DDBJ databases">
        <title>Draft genome of Thermovenabulum gondwanense isolated from a red thermophilic microbial mat colonisisng an outflow channel of a bore well.</title>
        <authorList>
            <person name="Patel B.K."/>
        </authorList>
    </citation>
    <scope>NUCLEOTIDE SEQUENCE [LARGE SCALE GENOMIC DNA]</scope>
    <source>
        <strain evidence="5 6">R270</strain>
    </source>
</reference>
<dbReference type="Pfam" id="PF01557">
    <property type="entry name" value="FAA_hydrolase"/>
    <property type="match status" value="1"/>
</dbReference>
<dbReference type="EC" id="4.3.2.3" evidence="5"/>
<dbReference type="InterPro" id="IPR051121">
    <property type="entry name" value="FAH"/>
</dbReference>
<sequence length="251" mass="28119">MRFCRFSHKGHIHWGLLEGENIKPMSTLPFIETKFNGESIPLKEVKLLAPAEPSKIVCLGLNYADHAREFKLEVPEEPIIFIKPPTTVIGPEEEIIIPRSTKRVDYEAELAIVIGKEAYNVKEEKAFEYIFGYTCANDVTARDLQKKDVQWTRSKSFNTFCPLGPWIETDLDPSNLSIKLLLNGEIKQNSNTSNLIFKIPYIVAFISSIMTLFPGDVILTGTPSGVGPIKPGDIVEVVIDKIGTLKNTVKE</sequence>
<evidence type="ECO:0000259" key="4">
    <source>
        <dbReference type="Pfam" id="PF10370"/>
    </source>
</evidence>
<dbReference type="InterPro" id="IPR011234">
    <property type="entry name" value="Fumarylacetoacetase-like_C"/>
</dbReference>